<comment type="caution">
    <text evidence="1">The sequence shown here is derived from an EMBL/GenBank/DDBJ whole genome shotgun (WGS) entry which is preliminary data.</text>
</comment>
<keyword evidence="2" id="KW-1185">Reference proteome</keyword>
<organism evidence="1 2">
    <name type="scientific">Nicoliella lavandulae</name>
    <dbReference type="NCBI Taxonomy" id="3082954"/>
    <lineage>
        <taxon>Bacteria</taxon>
        <taxon>Bacillati</taxon>
        <taxon>Bacillota</taxon>
        <taxon>Bacilli</taxon>
        <taxon>Lactobacillales</taxon>
        <taxon>Lactobacillaceae</taxon>
        <taxon>Nicoliella</taxon>
    </lineage>
</organism>
<accession>A0ABU8SL97</accession>
<evidence type="ECO:0000313" key="2">
    <source>
        <dbReference type="Proteomes" id="UP001370590"/>
    </source>
</evidence>
<gene>
    <name evidence="1" type="ORF">R4146_02240</name>
</gene>
<dbReference type="EMBL" id="JAWMWH010000001">
    <property type="protein sequence ID" value="MEJ6400002.1"/>
    <property type="molecule type" value="Genomic_DNA"/>
</dbReference>
<dbReference type="Proteomes" id="UP001370590">
    <property type="component" value="Unassembled WGS sequence"/>
</dbReference>
<sequence length="217" mass="24489">MATSLQLRKMLMLESQPGPFFSIFIPLESAKNRDFIKNLGRRSAETFKQKYPDKDWEPYQDKFDKIKVPRLINPRTTKGLAIYVGPTILKIYKLNHEVNESIVVGDTMKIIELILDTQFKHVQGSHHLFKAAIKNIKVHYHESSQIDLTSDSLDQIVKLAPAGRVDALLINSAASQEAKYNILNDLAITVIGFGGNVFILNNEEMPENKGVAVIKRG</sequence>
<proteinExistence type="predicted"/>
<reference evidence="1 2" key="1">
    <citation type="submission" date="2023-10" db="EMBL/GenBank/DDBJ databases">
        <title>Nicoliella lavandulae sp. nov. isolated from Lavandula angustifolia flowers.</title>
        <authorList>
            <person name="Alcantara C."/>
            <person name="Zuniga M."/>
            <person name="Landete J.M."/>
            <person name="Monedero V."/>
        </authorList>
    </citation>
    <scope>NUCLEOTIDE SEQUENCE [LARGE SCALE GENOMIC DNA]</scope>
    <source>
        <strain evidence="1 2">Es01</strain>
    </source>
</reference>
<evidence type="ECO:0000313" key="1">
    <source>
        <dbReference type="EMBL" id="MEJ6400002.1"/>
    </source>
</evidence>
<name>A0ABU8SL97_9LACO</name>
<protein>
    <submittedName>
        <fullName evidence="1">Uncharacterized protein</fullName>
    </submittedName>
</protein>
<dbReference type="RefSeq" id="WP_339959827.1">
    <property type="nucleotide sequence ID" value="NZ_JAWMWH010000001.1"/>
</dbReference>